<dbReference type="PANTHER" id="PTHR31605">
    <property type="entry name" value="GLYCEROL-3-PHOSPHATE O-ACYLTRANSFERASE 1"/>
    <property type="match status" value="1"/>
</dbReference>
<dbReference type="AlphaFoldDB" id="A6G0R0"/>
<dbReference type="CDD" id="cd07992">
    <property type="entry name" value="LPLAT_AAK14816-like"/>
    <property type="match status" value="1"/>
</dbReference>
<dbReference type="Pfam" id="PF01553">
    <property type="entry name" value="Acyltransferase"/>
    <property type="match status" value="1"/>
</dbReference>
<sequence length="486" mass="53648">MVEAGDSGNAGAAPSLVYRGLRAVARTGLGLFYRHIEVTGLEHIDAKVPTILASTHPNSIVDPVLVGLSERRQVTFCARDGLFRVPGFGALLRAVGAVPIRRRSDHKGGAVDNDAAFAECRAVLVRGGVISIFPEGKTHARLRVEPMKTGTVRIAIDTIQAYSEAELPELHIVPVGLNYLVREAFRSDVHVAFGPPIPVRAALRELQTPNSDPQTHVRALTERMGESIRDLAVHVEHEDDERLIAQVTALIVDIRQAEGLDANGQSPAERTALVQRIIDAYRWLEDGDPVRCARLRERVVAYTDERRRLGLGRVETALQKRGEAHASRLGREDRSLFGPLGLILGAPLALVGAVAAIVPYLLLRVLLLLTRPTAYRVALTKLLGGTALFFGWFALLSYAVFSFAGLWPAVGVGAALLPVAIFAHRYAIDLRLYRFGLRSNLRRLRQRRRFARLRGERRRLQRELARLRQTYLAQLDEPEGEAQHAA</sequence>
<dbReference type="STRING" id="391625.PPSIR1_41594"/>
<dbReference type="PANTHER" id="PTHR31605:SF0">
    <property type="entry name" value="GLYCEROL-3-PHOSPHATE O-ACYLTRANSFERASE 1"/>
    <property type="match status" value="1"/>
</dbReference>
<keyword evidence="5" id="KW-1185">Reference proteome</keyword>
<reference evidence="4 5" key="1">
    <citation type="submission" date="2007-06" db="EMBL/GenBank/DDBJ databases">
        <authorList>
            <person name="Shimkets L."/>
            <person name="Ferriera S."/>
            <person name="Johnson J."/>
            <person name="Kravitz S."/>
            <person name="Beeson K."/>
            <person name="Sutton G."/>
            <person name="Rogers Y.-H."/>
            <person name="Friedman R."/>
            <person name="Frazier M."/>
            <person name="Venter J.C."/>
        </authorList>
    </citation>
    <scope>NUCLEOTIDE SEQUENCE [LARGE SCALE GENOMIC DNA]</scope>
    <source>
        <strain evidence="4 5">SIR-1</strain>
    </source>
</reference>
<dbReference type="GO" id="GO:0008654">
    <property type="term" value="P:phospholipid biosynthetic process"/>
    <property type="evidence" value="ECO:0007669"/>
    <property type="project" value="TreeGrafter"/>
</dbReference>
<evidence type="ECO:0000313" key="5">
    <source>
        <dbReference type="Proteomes" id="UP000005801"/>
    </source>
</evidence>
<dbReference type="InterPro" id="IPR052744">
    <property type="entry name" value="GPAT/DAPAT"/>
</dbReference>
<dbReference type="OrthoDB" id="9806008at2"/>
<dbReference type="SUPFAM" id="SSF69593">
    <property type="entry name" value="Glycerol-3-phosphate (1)-acyltransferase"/>
    <property type="match status" value="1"/>
</dbReference>
<organism evidence="4 5">
    <name type="scientific">Plesiocystis pacifica SIR-1</name>
    <dbReference type="NCBI Taxonomy" id="391625"/>
    <lineage>
        <taxon>Bacteria</taxon>
        <taxon>Pseudomonadati</taxon>
        <taxon>Myxococcota</taxon>
        <taxon>Polyangia</taxon>
        <taxon>Nannocystales</taxon>
        <taxon>Nannocystaceae</taxon>
        <taxon>Plesiocystis</taxon>
    </lineage>
</organism>
<dbReference type="EMBL" id="ABCS01000010">
    <property type="protein sequence ID" value="EDM80448.1"/>
    <property type="molecule type" value="Genomic_DNA"/>
</dbReference>
<feature type="coiled-coil region" evidence="1">
    <location>
        <begin position="443"/>
        <end position="477"/>
    </location>
</feature>
<dbReference type="SMART" id="SM00563">
    <property type="entry name" value="PlsC"/>
    <property type="match status" value="1"/>
</dbReference>
<keyword evidence="2" id="KW-0812">Transmembrane</keyword>
<feature type="transmembrane region" description="Helical" evidence="2">
    <location>
        <begin position="382"/>
        <end position="401"/>
    </location>
</feature>
<evidence type="ECO:0000313" key="4">
    <source>
        <dbReference type="EMBL" id="EDM80448.1"/>
    </source>
</evidence>
<dbReference type="InterPro" id="IPR002123">
    <property type="entry name" value="Plipid/glycerol_acylTrfase"/>
</dbReference>
<feature type="transmembrane region" description="Helical" evidence="2">
    <location>
        <begin position="336"/>
        <end position="362"/>
    </location>
</feature>
<dbReference type="Proteomes" id="UP000005801">
    <property type="component" value="Unassembled WGS sequence"/>
</dbReference>
<gene>
    <name evidence="4" type="ORF">PPSIR1_41594</name>
</gene>
<accession>A6G0R0</accession>
<evidence type="ECO:0000259" key="3">
    <source>
        <dbReference type="SMART" id="SM00563"/>
    </source>
</evidence>
<feature type="domain" description="Phospholipid/glycerol acyltransferase" evidence="3">
    <location>
        <begin position="50"/>
        <end position="180"/>
    </location>
</feature>
<evidence type="ECO:0000256" key="2">
    <source>
        <dbReference type="SAM" id="Phobius"/>
    </source>
</evidence>
<keyword evidence="2" id="KW-1133">Transmembrane helix</keyword>
<protein>
    <submittedName>
        <fullName evidence="4">Acyltransferase domain protein</fullName>
    </submittedName>
</protein>
<proteinExistence type="predicted"/>
<keyword evidence="2" id="KW-0472">Membrane</keyword>
<keyword evidence="4" id="KW-0012">Acyltransferase</keyword>
<evidence type="ECO:0000256" key="1">
    <source>
        <dbReference type="SAM" id="Coils"/>
    </source>
</evidence>
<comment type="caution">
    <text evidence="4">The sequence shown here is derived from an EMBL/GenBank/DDBJ whole genome shotgun (WGS) entry which is preliminary data.</text>
</comment>
<dbReference type="eggNOG" id="COG0204">
    <property type="taxonomic scope" value="Bacteria"/>
</dbReference>
<dbReference type="RefSeq" id="WP_006970309.1">
    <property type="nucleotide sequence ID" value="NZ_ABCS01000010.1"/>
</dbReference>
<keyword evidence="4" id="KW-0808">Transferase</keyword>
<dbReference type="GO" id="GO:0016287">
    <property type="term" value="F:glycerone-phosphate O-acyltransferase activity"/>
    <property type="evidence" value="ECO:0007669"/>
    <property type="project" value="TreeGrafter"/>
</dbReference>
<feature type="transmembrane region" description="Helical" evidence="2">
    <location>
        <begin position="407"/>
        <end position="428"/>
    </location>
</feature>
<name>A6G0R0_9BACT</name>
<keyword evidence="1" id="KW-0175">Coiled coil</keyword>
<dbReference type="GO" id="GO:0004366">
    <property type="term" value="F:glycerol-3-phosphate O-acyltransferase activity"/>
    <property type="evidence" value="ECO:0007669"/>
    <property type="project" value="TreeGrafter"/>
</dbReference>